<feature type="compositionally biased region" description="Polar residues" evidence="1">
    <location>
        <begin position="321"/>
        <end position="344"/>
    </location>
</feature>
<feature type="region of interest" description="Disordered" evidence="1">
    <location>
        <begin position="35"/>
        <end position="60"/>
    </location>
</feature>
<name>A0A168GBY5_CORDF</name>
<evidence type="ECO:0000313" key="3">
    <source>
        <dbReference type="Proteomes" id="UP000076881"/>
    </source>
</evidence>
<feature type="compositionally biased region" description="Low complexity" evidence="1">
    <location>
        <begin position="241"/>
        <end position="253"/>
    </location>
</feature>
<gene>
    <name evidence="2" type="ORF">LEL_05975</name>
</gene>
<reference evidence="2 3" key="1">
    <citation type="journal article" date="2016" name="Genome Biol. Evol.">
        <title>Divergent and convergent evolution of fungal pathogenicity.</title>
        <authorList>
            <person name="Shang Y."/>
            <person name="Xiao G."/>
            <person name="Zheng P."/>
            <person name="Cen K."/>
            <person name="Zhan S."/>
            <person name="Wang C."/>
        </authorList>
    </citation>
    <scope>NUCLEOTIDE SEQUENCE [LARGE SCALE GENOMIC DNA]</scope>
    <source>
        <strain evidence="2 3">RCEF 1005</strain>
    </source>
</reference>
<sequence>MELAASDDASPISARQFRRRKSLGELVQGIKIKYSREKMTKDSDADSRNQSRSEAYTSLEPISGSQSMLLQNPWQQRCSLPIPVPERYASIAYDSLPVSPVSSTPPRLDVLHDLASDNVQKASTFRDGLEKAVNDINTKYGDSTKALISSSSPTNSIALRDKNTFRSRFVVPIYGEERIPNARPVIGELWTALKSQDEPLQSSKPHADISTDNSNTASPFHDSHKVDLECSEFAAASTTKTATAADDVSTSTSQPGGNESQERLYRTENAAEEANVDQNQDNSHSDETVSGNAKEKTDIISQDKTDVAGTEPGSPFESPNEDSLYSQDSGSTSALSQGTSSDQNSSVANYIATNKCNIPLKVINKQMSLKNKTKCR</sequence>
<proteinExistence type="predicted"/>
<feature type="region of interest" description="Disordered" evidence="1">
    <location>
        <begin position="196"/>
        <end position="222"/>
    </location>
</feature>
<feature type="compositionally biased region" description="Polar residues" evidence="1">
    <location>
        <begin position="198"/>
        <end position="218"/>
    </location>
</feature>
<evidence type="ECO:0000313" key="2">
    <source>
        <dbReference type="EMBL" id="OAA76291.1"/>
    </source>
</evidence>
<feature type="compositionally biased region" description="Basic and acidic residues" evidence="1">
    <location>
        <begin position="35"/>
        <end position="51"/>
    </location>
</feature>
<keyword evidence="3" id="KW-1185">Reference proteome</keyword>
<dbReference type="EMBL" id="AZHF01000004">
    <property type="protein sequence ID" value="OAA76291.1"/>
    <property type="molecule type" value="Genomic_DNA"/>
</dbReference>
<dbReference type="OrthoDB" id="4937910at2759"/>
<dbReference type="AlphaFoldDB" id="A0A168GBY5"/>
<dbReference type="Proteomes" id="UP000076881">
    <property type="component" value="Unassembled WGS sequence"/>
</dbReference>
<protein>
    <submittedName>
        <fullName evidence="2">Uncharacterized protein</fullName>
    </submittedName>
</protein>
<feature type="region of interest" description="Disordered" evidence="1">
    <location>
        <begin position="241"/>
        <end position="344"/>
    </location>
</feature>
<organism evidence="2 3">
    <name type="scientific">Akanthomyces lecanii RCEF 1005</name>
    <dbReference type="NCBI Taxonomy" id="1081108"/>
    <lineage>
        <taxon>Eukaryota</taxon>
        <taxon>Fungi</taxon>
        <taxon>Dikarya</taxon>
        <taxon>Ascomycota</taxon>
        <taxon>Pezizomycotina</taxon>
        <taxon>Sordariomycetes</taxon>
        <taxon>Hypocreomycetidae</taxon>
        <taxon>Hypocreales</taxon>
        <taxon>Cordycipitaceae</taxon>
        <taxon>Akanthomyces</taxon>
        <taxon>Cordyceps confragosa</taxon>
    </lineage>
</organism>
<feature type="compositionally biased region" description="Basic and acidic residues" evidence="1">
    <location>
        <begin position="283"/>
        <end position="306"/>
    </location>
</feature>
<comment type="caution">
    <text evidence="2">The sequence shown here is derived from an EMBL/GenBank/DDBJ whole genome shotgun (WGS) entry which is preliminary data.</text>
</comment>
<evidence type="ECO:0000256" key="1">
    <source>
        <dbReference type="SAM" id="MobiDB-lite"/>
    </source>
</evidence>
<accession>A0A168GBY5</accession>